<reference evidence="1" key="1">
    <citation type="submission" date="2022-11" db="EMBL/GenBank/DDBJ databases">
        <title>Chromosomal genome sequence assembly and mating type (MAT) locus characterization of the leprose asexual lichenized fungus Lepraria neglecta (Nyl.) Erichsen.</title>
        <authorList>
            <person name="Allen J.L."/>
            <person name="Pfeffer B."/>
        </authorList>
    </citation>
    <scope>NUCLEOTIDE SEQUENCE</scope>
    <source>
        <strain evidence="1">Allen 5258</strain>
    </source>
</reference>
<name>A0AAE0DL67_9LECA</name>
<evidence type="ECO:0000313" key="2">
    <source>
        <dbReference type="Proteomes" id="UP001276659"/>
    </source>
</evidence>
<dbReference type="Proteomes" id="UP001276659">
    <property type="component" value="Unassembled WGS sequence"/>
</dbReference>
<dbReference type="EMBL" id="JASNWA010000007">
    <property type="protein sequence ID" value="KAK3173395.1"/>
    <property type="molecule type" value="Genomic_DNA"/>
</dbReference>
<evidence type="ECO:0000313" key="1">
    <source>
        <dbReference type="EMBL" id="KAK3173395.1"/>
    </source>
</evidence>
<protein>
    <submittedName>
        <fullName evidence="1">Uncharacterized protein</fullName>
    </submittedName>
</protein>
<gene>
    <name evidence="1" type="ORF">OEA41_006724</name>
</gene>
<sequence>MTTLYGTRRLTLGVVGSDGKCSDTSSQIPSRILPSRGADEDMLLPERKQRGQSRQCSEIASRFLIKSVKIGLRYSTLNTAIKISQHPFIFQGVMEIIFDVNQYKNTRGEAGLNYSSAIQDVLIKEIKRCTDKTKMEQLMNASFNMDRAWMTKAVWTHSAGWKLVHDWEDEPAYKFGRGMYEKLYNQQKDISKNQTHVWILEYILQRFPVVNTLRFQPQNPAPRESITKDGEGN</sequence>
<accession>A0AAE0DL67</accession>
<comment type="caution">
    <text evidence="1">The sequence shown here is derived from an EMBL/GenBank/DDBJ whole genome shotgun (WGS) entry which is preliminary data.</text>
</comment>
<proteinExistence type="predicted"/>
<organism evidence="1 2">
    <name type="scientific">Lepraria neglecta</name>
    <dbReference type="NCBI Taxonomy" id="209136"/>
    <lineage>
        <taxon>Eukaryota</taxon>
        <taxon>Fungi</taxon>
        <taxon>Dikarya</taxon>
        <taxon>Ascomycota</taxon>
        <taxon>Pezizomycotina</taxon>
        <taxon>Lecanoromycetes</taxon>
        <taxon>OSLEUM clade</taxon>
        <taxon>Lecanoromycetidae</taxon>
        <taxon>Lecanorales</taxon>
        <taxon>Lecanorineae</taxon>
        <taxon>Stereocaulaceae</taxon>
        <taxon>Lepraria</taxon>
    </lineage>
</organism>
<dbReference type="AlphaFoldDB" id="A0AAE0DL67"/>
<keyword evidence="2" id="KW-1185">Reference proteome</keyword>